<dbReference type="EMBL" id="OU503038">
    <property type="protein sequence ID" value="CAI9758671.1"/>
    <property type="molecule type" value="Genomic_DNA"/>
</dbReference>
<dbReference type="Gene3D" id="1.25.40.10">
    <property type="entry name" value="Tetratricopeptide repeat domain"/>
    <property type="match status" value="2"/>
</dbReference>
<sequence length="183" mass="21196">MITGYVKQRVMEYAMELFNVVPKRDVVTWNAIISGYVLSGVHRKALEMYEEMTGSGKRPDEDWLLLDIWRKSISFFEEMKKMKFRPDEITFMGVLIASSHTGKVDEYNVQPNIKHCGCMVDLFGCAGLLDEAFKFIYSMEIEHNTIIWRILLAACRIRGNVELGRIANEQLLKLRQDESGDYV</sequence>
<dbReference type="PANTHER" id="PTHR47926:SF391">
    <property type="entry name" value="TETRATRICOPEPTIDE-LIKE HELICAL DOMAIN SUPERFAMILY"/>
    <property type="match status" value="1"/>
</dbReference>
<dbReference type="Proteomes" id="UP000834106">
    <property type="component" value="Chromosome 3"/>
</dbReference>
<keyword evidence="1" id="KW-0677">Repeat</keyword>
<evidence type="ECO:0000313" key="4">
    <source>
        <dbReference type="Proteomes" id="UP000834106"/>
    </source>
</evidence>
<organism evidence="3 4">
    <name type="scientific">Fraxinus pennsylvanica</name>
    <dbReference type="NCBI Taxonomy" id="56036"/>
    <lineage>
        <taxon>Eukaryota</taxon>
        <taxon>Viridiplantae</taxon>
        <taxon>Streptophyta</taxon>
        <taxon>Embryophyta</taxon>
        <taxon>Tracheophyta</taxon>
        <taxon>Spermatophyta</taxon>
        <taxon>Magnoliopsida</taxon>
        <taxon>eudicotyledons</taxon>
        <taxon>Gunneridae</taxon>
        <taxon>Pentapetalae</taxon>
        <taxon>asterids</taxon>
        <taxon>lamiids</taxon>
        <taxon>Lamiales</taxon>
        <taxon>Oleaceae</taxon>
        <taxon>Oleeae</taxon>
        <taxon>Fraxinus</taxon>
    </lineage>
</organism>
<keyword evidence="4" id="KW-1185">Reference proteome</keyword>
<proteinExistence type="predicted"/>
<dbReference type="Pfam" id="PF01535">
    <property type="entry name" value="PPR"/>
    <property type="match status" value="2"/>
</dbReference>
<evidence type="ECO:0000256" key="1">
    <source>
        <dbReference type="ARBA" id="ARBA00022737"/>
    </source>
</evidence>
<dbReference type="GO" id="GO:0003723">
    <property type="term" value="F:RNA binding"/>
    <property type="evidence" value="ECO:0007669"/>
    <property type="project" value="InterPro"/>
</dbReference>
<dbReference type="AlphaFoldDB" id="A0AAD1YWA3"/>
<reference evidence="3" key="1">
    <citation type="submission" date="2023-05" db="EMBL/GenBank/DDBJ databases">
        <authorList>
            <person name="Huff M."/>
        </authorList>
    </citation>
    <scope>NUCLEOTIDE SEQUENCE</scope>
</reference>
<evidence type="ECO:0000256" key="2">
    <source>
        <dbReference type="PROSITE-ProRule" id="PRU00708"/>
    </source>
</evidence>
<dbReference type="Pfam" id="PF13041">
    <property type="entry name" value="PPR_2"/>
    <property type="match status" value="1"/>
</dbReference>
<evidence type="ECO:0000313" key="3">
    <source>
        <dbReference type="EMBL" id="CAI9758671.1"/>
    </source>
</evidence>
<dbReference type="PROSITE" id="PS51375">
    <property type="entry name" value="PPR"/>
    <property type="match status" value="1"/>
</dbReference>
<evidence type="ECO:0008006" key="5">
    <source>
        <dbReference type="Google" id="ProtNLM"/>
    </source>
</evidence>
<protein>
    <recommendedName>
        <fullName evidence="5">Pentatricopeptide repeat-containing protein</fullName>
    </recommendedName>
</protein>
<dbReference type="InterPro" id="IPR046960">
    <property type="entry name" value="PPR_At4g14850-like_plant"/>
</dbReference>
<gene>
    <name evidence="3" type="ORF">FPE_LOCUS6101</name>
</gene>
<accession>A0AAD1YWA3</accession>
<dbReference type="GO" id="GO:0009451">
    <property type="term" value="P:RNA modification"/>
    <property type="evidence" value="ECO:0007669"/>
    <property type="project" value="InterPro"/>
</dbReference>
<name>A0AAD1YWA3_9LAMI</name>
<feature type="repeat" description="PPR" evidence="2">
    <location>
        <begin position="25"/>
        <end position="59"/>
    </location>
</feature>
<dbReference type="InterPro" id="IPR002885">
    <property type="entry name" value="PPR_rpt"/>
</dbReference>
<dbReference type="NCBIfam" id="TIGR00756">
    <property type="entry name" value="PPR"/>
    <property type="match status" value="1"/>
</dbReference>
<dbReference type="PANTHER" id="PTHR47926">
    <property type="entry name" value="PENTATRICOPEPTIDE REPEAT-CONTAINING PROTEIN"/>
    <property type="match status" value="1"/>
</dbReference>
<dbReference type="InterPro" id="IPR011990">
    <property type="entry name" value="TPR-like_helical_dom_sf"/>
</dbReference>